<evidence type="ECO:0000256" key="1">
    <source>
        <dbReference type="SAM" id="MobiDB-lite"/>
    </source>
</evidence>
<sequence length="434" mass="46170">MEVGRSLGRSRRPGLRPNSSDASKDKAANLVVLLHKAEDDFGQVQCVVWACPRSCNKVADSLAAHGASVVRSGSEMYVNQVPDYVTNLVFGISLEPLVVCVLVSQCQVSLVNGLIDSLEKAVQTDAGCFLLLNNPTKQKETRARVRQPLASSTSAALAGGGETIEQDTGDPPWPPPLLPPTLLVTTLGVCNRDQAMALETTTTTTTTLILQISRTENRASLPNGSGASPAAAEIRTRSRTYPSSRSSVKDISGSARVALPRSRIGAWVAPESLAAVTSSLRCLPPRRVPAPASWVAPKPLAAATSFLLSTLPRHVGGVHLDCGGGGVLHSDAAGARMLSNSPEAATRINGTAEQLLLFLSPSLMFPWFDMEGEVLRVDLGASCQIRDGLHQIHAWRSKSVGTTSSVACRRRPAAHLFRDRGQPVMQGHAYYAFD</sequence>
<evidence type="ECO:0000313" key="3">
    <source>
        <dbReference type="Proteomes" id="UP000604825"/>
    </source>
</evidence>
<reference evidence="2" key="1">
    <citation type="submission" date="2020-10" db="EMBL/GenBank/DDBJ databases">
        <authorList>
            <person name="Han B."/>
            <person name="Lu T."/>
            <person name="Zhao Q."/>
            <person name="Huang X."/>
            <person name="Zhao Y."/>
        </authorList>
    </citation>
    <scope>NUCLEOTIDE SEQUENCE</scope>
</reference>
<proteinExistence type="predicted"/>
<evidence type="ECO:0000313" key="2">
    <source>
        <dbReference type="EMBL" id="CAD6254195.1"/>
    </source>
</evidence>
<name>A0A811Q519_9POAL</name>
<dbReference type="Proteomes" id="UP000604825">
    <property type="component" value="Unassembled WGS sequence"/>
</dbReference>
<gene>
    <name evidence="2" type="ORF">NCGR_LOCUS37801</name>
</gene>
<protein>
    <submittedName>
        <fullName evidence="2">Uncharacterized protein</fullName>
    </submittedName>
</protein>
<organism evidence="2 3">
    <name type="scientific">Miscanthus lutarioriparius</name>
    <dbReference type="NCBI Taxonomy" id="422564"/>
    <lineage>
        <taxon>Eukaryota</taxon>
        <taxon>Viridiplantae</taxon>
        <taxon>Streptophyta</taxon>
        <taxon>Embryophyta</taxon>
        <taxon>Tracheophyta</taxon>
        <taxon>Spermatophyta</taxon>
        <taxon>Magnoliopsida</taxon>
        <taxon>Liliopsida</taxon>
        <taxon>Poales</taxon>
        <taxon>Poaceae</taxon>
        <taxon>PACMAD clade</taxon>
        <taxon>Panicoideae</taxon>
        <taxon>Andropogonodae</taxon>
        <taxon>Andropogoneae</taxon>
        <taxon>Saccharinae</taxon>
        <taxon>Miscanthus</taxon>
    </lineage>
</organism>
<feature type="region of interest" description="Disordered" evidence="1">
    <location>
        <begin position="1"/>
        <end position="23"/>
    </location>
</feature>
<feature type="region of interest" description="Disordered" evidence="1">
    <location>
        <begin position="141"/>
        <end position="178"/>
    </location>
</feature>
<comment type="caution">
    <text evidence="2">The sequence shown here is derived from an EMBL/GenBank/DDBJ whole genome shotgun (WGS) entry which is preliminary data.</text>
</comment>
<accession>A0A811Q519</accession>
<feature type="region of interest" description="Disordered" evidence="1">
    <location>
        <begin position="218"/>
        <end position="252"/>
    </location>
</feature>
<dbReference type="EMBL" id="CAJGYO010000009">
    <property type="protein sequence ID" value="CAD6254195.1"/>
    <property type="molecule type" value="Genomic_DNA"/>
</dbReference>
<keyword evidence="3" id="KW-1185">Reference proteome</keyword>
<dbReference type="AlphaFoldDB" id="A0A811Q519"/>